<accession>A0A8S5SAH3</accession>
<reference evidence="1" key="1">
    <citation type="journal article" date="2021" name="Proc. Natl. Acad. Sci. U.S.A.">
        <title>A Catalog of Tens of Thousands of Viruses from Human Metagenomes Reveals Hidden Associations with Chronic Diseases.</title>
        <authorList>
            <person name="Tisza M.J."/>
            <person name="Buck C.B."/>
        </authorList>
    </citation>
    <scope>NUCLEOTIDE SEQUENCE</scope>
    <source>
        <strain evidence="1">Ct0D87</strain>
    </source>
</reference>
<sequence length="46" mass="5550">MSNKCQKKEVFQPLNSHLDTFLFHCFFLVVKLRYTSILHHTCSLFF</sequence>
<name>A0A8S5SAH3_9CAUD</name>
<organism evidence="1">
    <name type="scientific">Siphoviridae sp. ct0D87</name>
    <dbReference type="NCBI Taxonomy" id="2827760"/>
    <lineage>
        <taxon>Viruses</taxon>
        <taxon>Duplodnaviria</taxon>
        <taxon>Heunggongvirae</taxon>
        <taxon>Uroviricota</taxon>
        <taxon>Caudoviricetes</taxon>
    </lineage>
</organism>
<protein>
    <submittedName>
        <fullName evidence="1">Uncharacterized protein</fullName>
    </submittedName>
</protein>
<evidence type="ECO:0000313" key="1">
    <source>
        <dbReference type="EMBL" id="DAF47936.1"/>
    </source>
</evidence>
<dbReference type="EMBL" id="BK032561">
    <property type="protein sequence ID" value="DAF47936.1"/>
    <property type="molecule type" value="Genomic_DNA"/>
</dbReference>
<proteinExistence type="predicted"/>